<keyword evidence="3" id="KW-1185">Reference proteome</keyword>
<keyword evidence="1" id="KW-0812">Transmembrane</keyword>
<feature type="transmembrane region" description="Helical" evidence="1">
    <location>
        <begin position="109"/>
        <end position="130"/>
    </location>
</feature>
<dbReference type="Proteomes" id="UP000271241">
    <property type="component" value="Unassembled WGS sequence"/>
</dbReference>
<dbReference type="AlphaFoldDB" id="A0A4P9XRP5"/>
<feature type="transmembrane region" description="Helical" evidence="1">
    <location>
        <begin position="252"/>
        <end position="273"/>
    </location>
</feature>
<organism evidence="2 3">
    <name type="scientific">Thamnocephalis sphaerospora</name>
    <dbReference type="NCBI Taxonomy" id="78915"/>
    <lineage>
        <taxon>Eukaryota</taxon>
        <taxon>Fungi</taxon>
        <taxon>Fungi incertae sedis</taxon>
        <taxon>Zoopagomycota</taxon>
        <taxon>Zoopagomycotina</taxon>
        <taxon>Zoopagomycetes</taxon>
        <taxon>Zoopagales</taxon>
        <taxon>Sigmoideomycetaceae</taxon>
        <taxon>Thamnocephalis</taxon>
    </lineage>
</organism>
<keyword evidence="1" id="KW-0472">Membrane</keyword>
<dbReference type="EMBL" id="KZ992571">
    <property type="protein sequence ID" value="RKP08766.1"/>
    <property type="molecule type" value="Genomic_DNA"/>
</dbReference>
<name>A0A4P9XRP5_9FUNG</name>
<evidence type="ECO:0000313" key="2">
    <source>
        <dbReference type="EMBL" id="RKP08766.1"/>
    </source>
</evidence>
<evidence type="ECO:0008006" key="4">
    <source>
        <dbReference type="Google" id="ProtNLM"/>
    </source>
</evidence>
<proteinExistence type="predicted"/>
<evidence type="ECO:0000313" key="3">
    <source>
        <dbReference type="Proteomes" id="UP000271241"/>
    </source>
</evidence>
<evidence type="ECO:0000256" key="1">
    <source>
        <dbReference type="SAM" id="Phobius"/>
    </source>
</evidence>
<feature type="transmembrane region" description="Helical" evidence="1">
    <location>
        <begin position="69"/>
        <end position="89"/>
    </location>
</feature>
<feature type="transmembrane region" description="Helical" evidence="1">
    <location>
        <begin position="227"/>
        <end position="246"/>
    </location>
</feature>
<gene>
    <name evidence="2" type="ORF">THASP1DRAFT_29435</name>
</gene>
<reference evidence="3" key="1">
    <citation type="journal article" date="2018" name="Nat. Microbiol.">
        <title>Leveraging single-cell genomics to expand the fungal tree of life.</title>
        <authorList>
            <person name="Ahrendt S.R."/>
            <person name="Quandt C.A."/>
            <person name="Ciobanu D."/>
            <person name="Clum A."/>
            <person name="Salamov A."/>
            <person name="Andreopoulos B."/>
            <person name="Cheng J.F."/>
            <person name="Woyke T."/>
            <person name="Pelin A."/>
            <person name="Henrissat B."/>
            <person name="Reynolds N.K."/>
            <person name="Benny G.L."/>
            <person name="Smith M.E."/>
            <person name="James T.Y."/>
            <person name="Grigoriev I.V."/>
        </authorList>
    </citation>
    <scope>NUCLEOTIDE SEQUENCE [LARGE SCALE GENOMIC DNA]</scope>
    <source>
        <strain evidence="3">RSA 1356</strain>
    </source>
</reference>
<accession>A0A4P9XRP5</accession>
<feature type="transmembrane region" description="Helical" evidence="1">
    <location>
        <begin position="31"/>
        <end position="48"/>
    </location>
</feature>
<feature type="transmembrane region" description="Helical" evidence="1">
    <location>
        <begin position="182"/>
        <end position="206"/>
    </location>
</feature>
<keyword evidence="1" id="KW-1133">Transmembrane helix</keyword>
<feature type="transmembrane region" description="Helical" evidence="1">
    <location>
        <begin position="142"/>
        <end position="162"/>
    </location>
</feature>
<protein>
    <recommendedName>
        <fullName evidence="4">G-protein coupled receptors family 1 profile domain-containing protein</fullName>
    </recommendedName>
</protein>
<sequence length="343" mass="37317">MENVAIVQAQDAPDAGRYMRTKLTEKERREHIVFFANLFLLFGTMIMLRCLANTRIAVRLLFRRGCKPLLLLNLMQSLTGLIYGVLFLVHRAPRRGIRRGPTPLLGCAAMVAAGSVFLAVSMIAIAALLLDRVLRVSRRSALVGWLGALMILLNAAVGMANYPTTTIHRGHGGQCTFLVNRYWTYSKLLADICTSLLLCTVFFSVLRRTMDAHPGVPAHRALYKEGILYVVAVMIVNFSCTLVVLSRETRAASAHILGLNMVACATIVNFMLLREKRESTSSTADESAMTAGVLGASAGELDLSQASMLPTPVAGPASHTAGSDPFRAMMLHGGEGYDSFSLR</sequence>